<evidence type="ECO:0000313" key="1">
    <source>
        <dbReference type="EMBL" id="MCX8532080.1"/>
    </source>
</evidence>
<name>A0ABT3Y1R8_9FLAO</name>
<accession>A0ABT3Y1R8</accession>
<proteinExistence type="predicted"/>
<dbReference type="Proteomes" id="UP001070176">
    <property type="component" value="Unassembled WGS sequence"/>
</dbReference>
<protein>
    <recommendedName>
        <fullName evidence="3">Lipoprotein</fullName>
    </recommendedName>
</protein>
<gene>
    <name evidence="1" type="ORF">OEA66_06915</name>
</gene>
<dbReference type="EMBL" id="JAOVZV010000005">
    <property type="protein sequence ID" value="MCX8532080.1"/>
    <property type="molecule type" value="Genomic_DNA"/>
</dbReference>
<organism evidence="1 2">
    <name type="scientific">Chryseobacterium luquanense</name>
    <dbReference type="NCBI Taxonomy" id="2983766"/>
    <lineage>
        <taxon>Bacteria</taxon>
        <taxon>Pseudomonadati</taxon>
        <taxon>Bacteroidota</taxon>
        <taxon>Flavobacteriia</taxon>
        <taxon>Flavobacteriales</taxon>
        <taxon>Weeksellaceae</taxon>
        <taxon>Chryseobacterium group</taxon>
        <taxon>Chryseobacterium</taxon>
    </lineage>
</organism>
<comment type="caution">
    <text evidence="1">The sequence shown here is derived from an EMBL/GenBank/DDBJ whole genome shotgun (WGS) entry which is preliminary data.</text>
</comment>
<evidence type="ECO:0008006" key="3">
    <source>
        <dbReference type="Google" id="ProtNLM"/>
    </source>
</evidence>
<dbReference type="RefSeq" id="WP_267280693.1">
    <property type="nucleotide sequence ID" value="NZ_JAOVZV010000005.1"/>
</dbReference>
<keyword evidence="2" id="KW-1185">Reference proteome</keyword>
<reference evidence="1" key="1">
    <citation type="submission" date="2022-10" db="EMBL/GenBank/DDBJ databases">
        <title>Chryseobacterium sp. nov., a novel bacterial species.</title>
        <authorList>
            <person name="Cao Y."/>
        </authorList>
    </citation>
    <scope>NUCLEOTIDE SEQUENCE</scope>
    <source>
        <strain evidence="1">KC 927</strain>
    </source>
</reference>
<sequence length="135" mass="15605">MDKTAIIKNMVLIVWVLFPLSLINCHKIKKENEDCYFIFKKESIKDLILLHGNNKNDTLLFVIRQKKIKANSNYECIQVNSNMSKIDHIKLDGELVYFNYKIKVAGKDLKINVGSTSPGSQKIINSYSSFPYFIK</sequence>
<evidence type="ECO:0000313" key="2">
    <source>
        <dbReference type="Proteomes" id="UP001070176"/>
    </source>
</evidence>